<organism evidence="3 4">
    <name type="scientific">Acanthamoeba castellanii (strain ATCC 30010 / Neff)</name>
    <dbReference type="NCBI Taxonomy" id="1257118"/>
    <lineage>
        <taxon>Eukaryota</taxon>
        <taxon>Amoebozoa</taxon>
        <taxon>Discosea</taxon>
        <taxon>Longamoebia</taxon>
        <taxon>Centramoebida</taxon>
        <taxon>Acanthamoebidae</taxon>
        <taxon>Acanthamoeba</taxon>
    </lineage>
</organism>
<name>L8GJK7_ACACF</name>
<accession>L8GJK7</accession>
<dbReference type="Proteomes" id="UP000011083">
    <property type="component" value="Unassembled WGS sequence"/>
</dbReference>
<feature type="transmembrane region" description="Helical" evidence="1">
    <location>
        <begin position="248"/>
        <end position="267"/>
    </location>
</feature>
<dbReference type="AlphaFoldDB" id="L8GJK7"/>
<keyword evidence="1" id="KW-1133">Transmembrane helix</keyword>
<dbReference type="KEGG" id="acan:ACA1_147390"/>
<evidence type="ECO:0000256" key="1">
    <source>
        <dbReference type="SAM" id="Phobius"/>
    </source>
</evidence>
<dbReference type="SUPFAM" id="SSF55729">
    <property type="entry name" value="Acyl-CoA N-acyltransferases (Nat)"/>
    <property type="match status" value="1"/>
</dbReference>
<dbReference type="PANTHER" id="PTHR42791:SF1">
    <property type="entry name" value="N-ACETYLTRANSFERASE DOMAIN-CONTAINING PROTEIN"/>
    <property type="match status" value="1"/>
</dbReference>
<dbReference type="PANTHER" id="PTHR42791">
    <property type="entry name" value="GNAT FAMILY ACETYLTRANSFERASE"/>
    <property type="match status" value="1"/>
</dbReference>
<dbReference type="RefSeq" id="XP_004335263.1">
    <property type="nucleotide sequence ID" value="XM_004335215.1"/>
</dbReference>
<dbReference type="Gene3D" id="3.40.630.30">
    <property type="match status" value="1"/>
</dbReference>
<sequence>MAAVEVVGYEDVRLTDTASVLARAFATDPVFSWLTSHLGSAGRMTALHEIMETLTRAIYAPHGESYLALPEGAKAAQTDIKLKGVLLLHPPLVKESFVDHMKHGIHRLPVITGLKGMGKILPSLLRSSLLKEVVMDDLLERGFWYVGFLAVDPDCQGQGVGSVLLQSVVDKADKEDLPVYLETGNPRNVPWYEKFGFATVYTEKAGFMGPTVFYMRREVQSMDKQTKEQLLAKAKQRVADSNESLKRGLLAVGIGFVVLVLLLFYVYH</sequence>
<dbReference type="Pfam" id="PF00583">
    <property type="entry name" value="Acetyltransf_1"/>
    <property type="match status" value="1"/>
</dbReference>
<proteinExistence type="predicted"/>
<keyword evidence="4" id="KW-1185">Reference proteome</keyword>
<dbReference type="GeneID" id="14913800"/>
<protein>
    <submittedName>
        <fullName evidence="3">Acetyltransferase, GNAT superfamily protein</fullName>
    </submittedName>
</protein>
<dbReference type="CDD" id="cd04301">
    <property type="entry name" value="NAT_SF"/>
    <property type="match status" value="1"/>
</dbReference>
<dbReference type="InterPro" id="IPR000182">
    <property type="entry name" value="GNAT_dom"/>
</dbReference>
<dbReference type="InterPro" id="IPR016181">
    <property type="entry name" value="Acyl_CoA_acyltransferase"/>
</dbReference>
<keyword evidence="3" id="KW-0808">Transferase</keyword>
<dbReference type="PROSITE" id="PS51186">
    <property type="entry name" value="GNAT"/>
    <property type="match status" value="1"/>
</dbReference>
<keyword evidence="1" id="KW-0812">Transmembrane</keyword>
<dbReference type="OrthoDB" id="2744543at2759"/>
<dbReference type="VEuPathDB" id="AmoebaDB:ACA1_147390"/>
<reference evidence="3 4" key="1">
    <citation type="journal article" date="2013" name="Genome Biol.">
        <title>Genome of Acanthamoeba castellanii highlights extensive lateral gene transfer and early evolution of tyrosine kinase signaling.</title>
        <authorList>
            <person name="Clarke M."/>
            <person name="Lohan A.J."/>
            <person name="Liu B."/>
            <person name="Lagkouvardos I."/>
            <person name="Roy S."/>
            <person name="Zafar N."/>
            <person name="Bertelli C."/>
            <person name="Schilde C."/>
            <person name="Kianianmomeni A."/>
            <person name="Burglin T.R."/>
            <person name="Frech C."/>
            <person name="Turcotte B."/>
            <person name="Kopec K.O."/>
            <person name="Synnott J.M."/>
            <person name="Choo C."/>
            <person name="Paponov I."/>
            <person name="Finkler A."/>
            <person name="Soon Heng Tan C."/>
            <person name="Hutchins A.P."/>
            <person name="Weinmeier T."/>
            <person name="Rattei T."/>
            <person name="Chu J.S."/>
            <person name="Gimenez G."/>
            <person name="Irimia M."/>
            <person name="Rigden D.J."/>
            <person name="Fitzpatrick D.A."/>
            <person name="Lorenzo-Morales J."/>
            <person name="Bateman A."/>
            <person name="Chiu C.H."/>
            <person name="Tang P."/>
            <person name="Hegemann P."/>
            <person name="Fromm H."/>
            <person name="Raoult D."/>
            <person name="Greub G."/>
            <person name="Miranda-Saavedra D."/>
            <person name="Chen N."/>
            <person name="Nash P."/>
            <person name="Ginger M.L."/>
            <person name="Horn M."/>
            <person name="Schaap P."/>
            <person name="Caler L."/>
            <person name="Loftus B."/>
        </authorList>
    </citation>
    <scope>NUCLEOTIDE SEQUENCE [LARGE SCALE GENOMIC DNA]</scope>
    <source>
        <strain evidence="3 4">Neff</strain>
    </source>
</reference>
<evidence type="ECO:0000313" key="4">
    <source>
        <dbReference type="Proteomes" id="UP000011083"/>
    </source>
</evidence>
<dbReference type="InterPro" id="IPR052523">
    <property type="entry name" value="Trichothecene_AcTrans"/>
</dbReference>
<keyword evidence="1" id="KW-0472">Membrane</keyword>
<evidence type="ECO:0000313" key="3">
    <source>
        <dbReference type="EMBL" id="ELR13250.1"/>
    </source>
</evidence>
<dbReference type="EMBL" id="KB008095">
    <property type="protein sequence ID" value="ELR13250.1"/>
    <property type="molecule type" value="Genomic_DNA"/>
</dbReference>
<evidence type="ECO:0000259" key="2">
    <source>
        <dbReference type="PROSITE" id="PS51186"/>
    </source>
</evidence>
<dbReference type="GO" id="GO:0016747">
    <property type="term" value="F:acyltransferase activity, transferring groups other than amino-acyl groups"/>
    <property type="evidence" value="ECO:0007669"/>
    <property type="project" value="InterPro"/>
</dbReference>
<feature type="domain" description="N-acetyltransferase" evidence="2">
    <location>
        <begin position="142"/>
        <end position="220"/>
    </location>
</feature>
<gene>
    <name evidence="3" type="ORF">ACA1_147390</name>
</gene>